<proteinExistence type="predicted"/>
<dbReference type="PANTHER" id="PTHR31635">
    <property type="entry name" value="REVERSE TRANSCRIPTASE DOMAIN-CONTAINING PROTEIN-RELATED"/>
    <property type="match status" value="1"/>
</dbReference>
<dbReference type="InterPro" id="IPR043502">
    <property type="entry name" value="DNA/RNA_pol_sf"/>
</dbReference>
<feature type="domain" description="Reverse transcriptase" evidence="1">
    <location>
        <begin position="99"/>
        <end position="152"/>
    </location>
</feature>
<keyword evidence="3" id="KW-1185">Reference proteome</keyword>
<dbReference type="GeneTree" id="ENSGT00940000165023"/>
<dbReference type="OMA" id="INFTHIC"/>
<evidence type="ECO:0000259" key="1">
    <source>
        <dbReference type="Pfam" id="PF00078"/>
    </source>
</evidence>
<dbReference type="Ensembl" id="ENSSMRT00000017984.1">
    <property type="protein sequence ID" value="ENSSMRP00000015412.1"/>
    <property type="gene ID" value="ENSSMRG00000011973.1"/>
</dbReference>
<reference evidence="2" key="2">
    <citation type="submission" date="2025-09" db="UniProtKB">
        <authorList>
            <consortium name="Ensembl"/>
        </authorList>
    </citation>
    <scope>IDENTIFICATION</scope>
</reference>
<dbReference type="InterPro" id="IPR000477">
    <property type="entry name" value="RT_dom"/>
</dbReference>
<evidence type="ECO:0000313" key="3">
    <source>
        <dbReference type="Proteomes" id="UP000694421"/>
    </source>
</evidence>
<dbReference type="PANTHER" id="PTHR31635:SF196">
    <property type="entry name" value="REVERSE TRANSCRIPTASE DOMAIN-CONTAINING PROTEIN-RELATED"/>
    <property type="match status" value="1"/>
</dbReference>
<name>A0A8D0C7J8_SALMN</name>
<dbReference type="Pfam" id="PF00078">
    <property type="entry name" value="RVT_1"/>
    <property type="match status" value="1"/>
</dbReference>
<accession>A0A8D0C7J8</accession>
<evidence type="ECO:0000313" key="2">
    <source>
        <dbReference type="Ensembl" id="ENSSMRP00000015412.1"/>
    </source>
</evidence>
<sequence length="168" mass="19525">MDKLEDIKNYLEKQNLPQISQQYRTMLNAPITSKELSDVIQGLKPVKSPGPDGFTAFFYKNYIKLLVPKVQILFNDILNNRLKPDSWNKIEIISILKPQKNPVDPGSYRPISLSNKDYKIFTKVLTKRLEEIISRLIKEDQYGFIKNGYIGDPIRNLINVIYHAKKTQ</sequence>
<organism evidence="2 3">
    <name type="scientific">Salvator merianae</name>
    <name type="common">Argentine black and white tegu</name>
    <name type="synonym">Tupinambis merianae</name>
    <dbReference type="NCBI Taxonomy" id="96440"/>
    <lineage>
        <taxon>Eukaryota</taxon>
        <taxon>Metazoa</taxon>
        <taxon>Chordata</taxon>
        <taxon>Craniata</taxon>
        <taxon>Vertebrata</taxon>
        <taxon>Euteleostomi</taxon>
        <taxon>Lepidosauria</taxon>
        <taxon>Squamata</taxon>
        <taxon>Bifurcata</taxon>
        <taxon>Unidentata</taxon>
        <taxon>Episquamata</taxon>
        <taxon>Laterata</taxon>
        <taxon>Teiioidea</taxon>
        <taxon>Teiidae</taxon>
        <taxon>Salvator</taxon>
    </lineage>
</organism>
<reference evidence="2" key="1">
    <citation type="submission" date="2025-08" db="UniProtKB">
        <authorList>
            <consortium name="Ensembl"/>
        </authorList>
    </citation>
    <scope>IDENTIFICATION</scope>
</reference>
<protein>
    <recommendedName>
        <fullName evidence="1">Reverse transcriptase domain-containing protein</fullName>
    </recommendedName>
</protein>
<dbReference type="AlphaFoldDB" id="A0A8D0C7J8"/>
<dbReference type="SUPFAM" id="SSF56672">
    <property type="entry name" value="DNA/RNA polymerases"/>
    <property type="match status" value="1"/>
</dbReference>
<dbReference type="Proteomes" id="UP000694421">
    <property type="component" value="Unplaced"/>
</dbReference>